<dbReference type="PANTHER" id="PTHR48081">
    <property type="entry name" value="AB HYDROLASE SUPERFAMILY PROTEIN C4A8.06C"/>
    <property type="match status" value="1"/>
</dbReference>
<dbReference type="PANTHER" id="PTHR48081:SF8">
    <property type="entry name" value="ALPHA_BETA HYDROLASE FOLD-3 DOMAIN-CONTAINING PROTEIN-RELATED"/>
    <property type="match status" value="1"/>
</dbReference>
<name>A0A1B5KXG7_USTVR</name>
<accession>A0A1B5KXG7</accession>
<dbReference type="EMBL" id="BBTG02000025">
    <property type="protein sequence ID" value="GAO15753.1"/>
    <property type="molecule type" value="Genomic_DNA"/>
</dbReference>
<organism evidence="4 5">
    <name type="scientific">Ustilaginoidea virens</name>
    <name type="common">Rice false smut fungus</name>
    <name type="synonym">Villosiclava virens</name>
    <dbReference type="NCBI Taxonomy" id="1159556"/>
    <lineage>
        <taxon>Eukaryota</taxon>
        <taxon>Fungi</taxon>
        <taxon>Dikarya</taxon>
        <taxon>Ascomycota</taxon>
        <taxon>Pezizomycotina</taxon>
        <taxon>Sordariomycetes</taxon>
        <taxon>Hypocreomycetidae</taxon>
        <taxon>Hypocreales</taxon>
        <taxon>Clavicipitaceae</taxon>
        <taxon>Ustilaginoidea</taxon>
    </lineage>
</organism>
<reference evidence="5" key="1">
    <citation type="journal article" date="2016" name="Genome Announc.">
        <title>Genome sequence of Ustilaginoidea virens IPU010, a rice pathogenic fungus causing false smut.</title>
        <authorList>
            <person name="Kumagai T."/>
            <person name="Ishii T."/>
            <person name="Terai G."/>
            <person name="Umemura M."/>
            <person name="Machida M."/>
            <person name="Asai K."/>
        </authorList>
    </citation>
    <scope>NUCLEOTIDE SEQUENCE [LARGE SCALE GENOMIC DNA]</scope>
    <source>
        <strain evidence="5">IPU010</strain>
    </source>
</reference>
<dbReference type="GO" id="GO:0016787">
    <property type="term" value="F:hydrolase activity"/>
    <property type="evidence" value="ECO:0007669"/>
    <property type="project" value="UniProtKB-KW"/>
</dbReference>
<evidence type="ECO:0000256" key="2">
    <source>
        <dbReference type="SAM" id="MobiDB-lite"/>
    </source>
</evidence>
<proteinExistence type="predicted"/>
<evidence type="ECO:0000256" key="1">
    <source>
        <dbReference type="ARBA" id="ARBA00022801"/>
    </source>
</evidence>
<comment type="caution">
    <text evidence="4">The sequence shown here is derived from an EMBL/GenBank/DDBJ whole genome shotgun (WGS) entry which is preliminary data.</text>
</comment>
<dbReference type="Pfam" id="PF07859">
    <property type="entry name" value="Abhydrolase_3"/>
    <property type="match status" value="1"/>
</dbReference>
<dbReference type="InterPro" id="IPR050300">
    <property type="entry name" value="GDXG_lipolytic_enzyme"/>
</dbReference>
<dbReference type="InterPro" id="IPR029058">
    <property type="entry name" value="AB_hydrolase_fold"/>
</dbReference>
<dbReference type="InterPro" id="IPR013094">
    <property type="entry name" value="AB_hydrolase_3"/>
</dbReference>
<evidence type="ECO:0000313" key="4">
    <source>
        <dbReference type="EMBL" id="GAO15753.1"/>
    </source>
</evidence>
<sequence>MTGQQLGCDWRLLACSYKSILATNNAKERTRGPSPVGYQLGSGMLDSPGQAPLRADALRRSVTCTESSSAPATLTTPSAIGTAVSTPAPSEAGDEYDNPLESSSRWYLNAKAQTVRYAASLGFSIHNRSDPPAPCPSREIWLDSTLSAWKGKGKIKAEVWNPPRISFGPRAAVINLHGGGWILGQGTDDARWAGAVLCNLDAVVFTVNYRLAPSYPFPTPMEDCVDATIQIASRASEFGIDPNRIVLSGFSAGATNALTSWIAMQDPARWNYKLPSPPPSILGIILFYPTLDVTITRPGKRQACTRPERTLSPGLTDLIDASYFYPPIPREQRTDPRMSPGLMPDDLLKKLPHLHMILCEYDMLLAEGIRFAERLEQNDVPFTVRVVEGEGHAWDKPPPMTPKESVFVEYGKATDSIARWLGRDCEVDGESVSSLQRKRPRFRRPQHLSIRSRSIW</sequence>
<gene>
    <name evidence="4" type="ORF">UVI_02043210</name>
</gene>
<feature type="region of interest" description="Disordered" evidence="2">
    <location>
        <begin position="66"/>
        <end position="98"/>
    </location>
</feature>
<evidence type="ECO:0000313" key="5">
    <source>
        <dbReference type="Proteomes" id="UP000054053"/>
    </source>
</evidence>
<dbReference type="Gene3D" id="3.40.50.1820">
    <property type="entry name" value="alpha/beta hydrolase"/>
    <property type="match status" value="1"/>
</dbReference>
<dbReference type="Proteomes" id="UP000054053">
    <property type="component" value="Unassembled WGS sequence"/>
</dbReference>
<feature type="compositionally biased region" description="Low complexity" evidence="2">
    <location>
        <begin position="66"/>
        <end position="79"/>
    </location>
</feature>
<dbReference type="AlphaFoldDB" id="A0A1B5KXG7"/>
<protein>
    <recommendedName>
        <fullName evidence="3">Alpha/beta hydrolase fold-3 domain-containing protein</fullName>
    </recommendedName>
</protein>
<feature type="domain" description="Alpha/beta hydrolase fold-3" evidence="3">
    <location>
        <begin position="173"/>
        <end position="394"/>
    </location>
</feature>
<evidence type="ECO:0000259" key="3">
    <source>
        <dbReference type="Pfam" id="PF07859"/>
    </source>
</evidence>
<keyword evidence="1" id="KW-0378">Hydrolase</keyword>
<dbReference type="SUPFAM" id="SSF53474">
    <property type="entry name" value="alpha/beta-Hydrolases"/>
    <property type="match status" value="1"/>
</dbReference>